<dbReference type="AlphaFoldDB" id="A0AAD7MHL6"/>
<name>A0AAD7MHL6_9AGAR</name>
<reference evidence="1" key="1">
    <citation type="submission" date="2023-03" db="EMBL/GenBank/DDBJ databases">
        <title>Massive genome expansion in bonnet fungi (Mycena s.s.) driven by repeated elements and novel gene families across ecological guilds.</title>
        <authorList>
            <consortium name="Lawrence Berkeley National Laboratory"/>
            <person name="Harder C.B."/>
            <person name="Miyauchi S."/>
            <person name="Viragh M."/>
            <person name="Kuo A."/>
            <person name="Thoen E."/>
            <person name="Andreopoulos B."/>
            <person name="Lu D."/>
            <person name="Skrede I."/>
            <person name="Drula E."/>
            <person name="Henrissat B."/>
            <person name="Morin E."/>
            <person name="Kohler A."/>
            <person name="Barry K."/>
            <person name="LaButti K."/>
            <person name="Morin E."/>
            <person name="Salamov A."/>
            <person name="Lipzen A."/>
            <person name="Mereny Z."/>
            <person name="Hegedus B."/>
            <person name="Baldrian P."/>
            <person name="Stursova M."/>
            <person name="Weitz H."/>
            <person name="Taylor A."/>
            <person name="Grigoriev I.V."/>
            <person name="Nagy L.G."/>
            <person name="Martin F."/>
            <person name="Kauserud H."/>
        </authorList>
    </citation>
    <scope>NUCLEOTIDE SEQUENCE</scope>
    <source>
        <strain evidence="1">CBHHK182m</strain>
    </source>
</reference>
<comment type="caution">
    <text evidence="1">The sequence shown here is derived from an EMBL/GenBank/DDBJ whole genome shotgun (WGS) entry which is preliminary data.</text>
</comment>
<keyword evidence="2" id="KW-1185">Reference proteome</keyword>
<sequence length="197" mass="21893">MSTARDALILARVHLRDLLVAAPRVSKTWNAITLTPTLQRILFFQPASAPSNWAPVRSPLLMELFPPFFAPEGPRGRVSWPGHAKSIAQMPLANAAEAFKRPDASWRRMLVVQPPAPALITTVNYDHPSLPGLRMGALCDLAVPLIDRPLSSFYISWPGHDGVPWDEELTLMRIQTSARAPPWFHSGSPTRRKPLAR</sequence>
<gene>
    <name evidence="1" type="ORF">B0H16DRAFT_1610272</name>
</gene>
<evidence type="ECO:0000313" key="2">
    <source>
        <dbReference type="Proteomes" id="UP001215598"/>
    </source>
</evidence>
<dbReference type="EMBL" id="JARKIB010000272">
    <property type="protein sequence ID" value="KAJ7717791.1"/>
    <property type="molecule type" value="Genomic_DNA"/>
</dbReference>
<organism evidence="1 2">
    <name type="scientific">Mycena metata</name>
    <dbReference type="NCBI Taxonomy" id="1033252"/>
    <lineage>
        <taxon>Eukaryota</taxon>
        <taxon>Fungi</taxon>
        <taxon>Dikarya</taxon>
        <taxon>Basidiomycota</taxon>
        <taxon>Agaricomycotina</taxon>
        <taxon>Agaricomycetes</taxon>
        <taxon>Agaricomycetidae</taxon>
        <taxon>Agaricales</taxon>
        <taxon>Marasmiineae</taxon>
        <taxon>Mycenaceae</taxon>
        <taxon>Mycena</taxon>
    </lineage>
</organism>
<dbReference type="Proteomes" id="UP001215598">
    <property type="component" value="Unassembled WGS sequence"/>
</dbReference>
<accession>A0AAD7MHL6</accession>
<proteinExistence type="predicted"/>
<protein>
    <submittedName>
        <fullName evidence="1">Uncharacterized protein</fullName>
    </submittedName>
</protein>
<evidence type="ECO:0000313" key="1">
    <source>
        <dbReference type="EMBL" id="KAJ7717791.1"/>
    </source>
</evidence>